<evidence type="ECO:0000256" key="4">
    <source>
        <dbReference type="RuleBase" id="RU003345"/>
    </source>
</evidence>
<feature type="domain" description="Aldehyde dehydrogenase" evidence="5">
    <location>
        <begin position="13"/>
        <end position="470"/>
    </location>
</feature>
<feature type="active site" evidence="3">
    <location>
        <position position="252"/>
    </location>
</feature>
<dbReference type="InterPro" id="IPR016161">
    <property type="entry name" value="Ald_DH/histidinol_DH"/>
</dbReference>
<sequence>MTDHQELYVGGEWVRPAGQERLTVRSASTEAIIGSVPAASAADADAAVRAARAVCTDPGGWSAWPPARRADVLDRFADELDRRAEDIITAICRQNGMPLAIARQIEAGSAARLLRYYARLIRELPIEETRPGLLVKETLVRRRPIGVVAAILPWNVPQTLMFAKVAPALAAGCPIIVKPSPETVLDAYLVAEAAEAAGIPRGVLSILPGGRELGAYLVSHPEVDRVAFTGSTEGGRAVAEACARLLRPVSLELGGKSAAIVLDDADLEPDEVRADLFAATLANSGQVCFLGTRVLAPRSRYAEVVELFEQILKSAPVGDPLDERTLIGPMVSARQRDRVQGYIEAGRADGARVVVGGDRVSGPGWFVQPTLFADVDNSARIAQEEIFGPVLSVIPYDADDDAVRIANDSQYGLGGTVWSGDPERALAVASRVQTGTIGINGYAPEPTAPFGGVKASGIGREYGPEGLASYQ</sequence>
<gene>
    <name evidence="6" type="ORF">HDA44_000872</name>
</gene>
<dbReference type="InterPro" id="IPR016162">
    <property type="entry name" value="Ald_DH_N"/>
</dbReference>
<dbReference type="CDD" id="cd07139">
    <property type="entry name" value="ALDH_AldA-Rv0768"/>
    <property type="match status" value="1"/>
</dbReference>
<dbReference type="AlphaFoldDB" id="A0A841DI08"/>
<dbReference type="PANTHER" id="PTHR42804">
    <property type="entry name" value="ALDEHYDE DEHYDROGENASE"/>
    <property type="match status" value="1"/>
</dbReference>
<keyword evidence="2 4" id="KW-0560">Oxidoreductase</keyword>
<dbReference type="Proteomes" id="UP000558997">
    <property type="component" value="Unassembled WGS sequence"/>
</dbReference>
<evidence type="ECO:0000313" key="6">
    <source>
        <dbReference type="EMBL" id="MBB5977531.1"/>
    </source>
</evidence>
<name>A0A841DI08_9ACTN</name>
<dbReference type="InterPro" id="IPR016163">
    <property type="entry name" value="Ald_DH_C"/>
</dbReference>
<dbReference type="Pfam" id="PF00171">
    <property type="entry name" value="Aldedh"/>
    <property type="match status" value="1"/>
</dbReference>
<dbReference type="FunFam" id="3.40.605.10:FF:000007">
    <property type="entry name" value="NAD/NADP-dependent betaine aldehyde dehydrogenase"/>
    <property type="match status" value="1"/>
</dbReference>
<dbReference type="InterPro" id="IPR029510">
    <property type="entry name" value="Ald_DH_CS_GLU"/>
</dbReference>
<dbReference type="PANTHER" id="PTHR42804:SF1">
    <property type="entry name" value="ALDEHYDE DEHYDROGENASE-RELATED"/>
    <property type="match status" value="1"/>
</dbReference>
<dbReference type="EMBL" id="JACHNF010000001">
    <property type="protein sequence ID" value="MBB5977531.1"/>
    <property type="molecule type" value="Genomic_DNA"/>
</dbReference>
<comment type="similarity">
    <text evidence="1 4">Belongs to the aldehyde dehydrogenase family.</text>
</comment>
<organism evidence="6 7">
    <name type="scientific">Kribbella solani</name>
    <dbReference type="NCBI Taxonomy" id="236067"/>
    <lineage>
        <taxon>Bacteria</taxon>
        <taxon>Bacillati</taxon>
        <taxon>Actinomycetota</taxon>
        <taxon>Actinomycetes</taxon>
        <taxon>Propionibacteriales</taxon>
        <taxon>Kribbellaceae</taxon>
        <taxon>Kribbella</taxon>
    </lineage>
</organism>
<evidence type="ECO:0000256" key="2">
    <source>
        <dbReference type="ARBA" id="ARBA00023002"/>
    </source>
</evidence>
<protein>
    <submittedName>
        <fullName evidence="6">Acyl-CoA reductase-like NAD-dependent aldehyde dehydrogenase</fullName>
    </submittedName>
</protein>
<reference evidence="6 7" key="1">
    <citation type="submission" date="2020-08" db="EMBL/GenBank/DDBJ databases">
        <title>Sequencing the genomes of 1000 actinobacteria strains.</title>
        <authorList>
            <person name="Klenk H.-P."/>
        </authorList>
    </citation>
    <scope>NUCLEOTIDE SEQUENCE [LARGE SCALE GENOMIC DNA]</scope>
    <source>
        <strain evidence="6 7">DSM 17294</strain>
    </source>
</reference>
<dbReference type="RefSeq" id="WP_184831528.1">
    <property type="nucleotide sequence ID" value="NZ_BAAAVN010000010.1"/>
</dbReference>
<evidence type="ECO:0000256" key="1">
    <source>
        <dbReference type="ARBA" id="ARBA00009986"/>
    </source>
</evidence>
<dbReference type="PROSITE" id="PS00687">
    <property type="entry name" value="ALDEHYDE_DEHYDR_GLU"/>
    <property type="match status" value="1"/>
</dbReference>
<dbReference type="GO" id="GO:0016620">
    <property type="term" value="F:oxidoreductase activity, acting on the aldehyde or oxo group of donors, NAD or NADP as acceptor"/>
    <property type="evidence" value="ECO:0007669"/>
    <property type="project" value="InterPro"/>
</dbReference>
<dbReference type="InterPro" id="IPR015590">
    <property type="entry name" value="Aldehyde_DH_dom"/>
</dbReference>
<evidence type="ECO:0000313" key="7">
    <source>
        <dbReference type="Proteomes" id="UP000558997"/>
    </source>
</evidence>
<keyword evidence="7" id="KW-1185">Reference proteome</keyword>
<proteinExistence type="inferred from homology"/>
<dbReference type="FunFam" id="3.40.309.10:FF:000012">
    <property type="entry name" value="Betaine aldehyde dehydrogenase"/>
    <property type="match status" value="1"/>
</dbReference>
<dbReference type="Gene3D" id="3.40.309.10">
    <property type="entry name" value="Aldehyde Dehydrogenase, Chain A, domain 2"/>
    <property type="match status" value="1"/>
</dbReference>
<accession>A0A841DI08</accession>
<dbReference type="Gene3D" id="3.40.605.10">
    <property type="entry name" value="Aldehyde Dehydrogenase, Chain A, domain 1"/>
    <property type="match status" value="1"/>
</dbReference>
<comment type="caution">
    <text evidence="6">The sequence shown here is derived from an EMBL/GenBank/DDBJ whole genome shotgun (WGS) entry which is preliminary data.</text>
</comment>
<evidence type="ECO:0000256" key="3">
    <source>
        <dbReference type="PROSITE-ProRule" id="PRU10007"/>
    </source>
</evidence>
<dbReference type="SUPFAM" id="SSF53720">
    <property type="entry name" value="ALDH-like"/>
    <property type="match status" value="1"/>
</dbReference>
<evidence type="ECO:0000259" key="5">
    <source>
        <dbReference type="Pfam" id="PF00171"/>
    </source>
</evidence>